<dbReference type="GO" id="GO:1904200">
    <property type="term" value="P:iodide transmembrane transport"/>
    <property type="evidence" value="ECO:0007669"/>
    <property type="project" value="TreeGrafter"/>
</dbReference>
<comment type="subcellular location">
    <subcellularLocation>
        <location evidence="1">Cell membrane</location>
        <topology evidence="1">Multi-pass membrane protein</topology>
    </subcellularLocation>
</comment>
<evidence type="ECO:0000256" key="1">
    <source>
        <dbReference type="ARBA" id="ARBA00004651"/>
    </source>
</evidence>
<comment type="similarity">
    <text evidence="2">Belongs to the sodium:solute symporter (SSF) (TC 2.A.21) family.</text>
</comment>
<dbReference type="PANTHER" id="PTHR42985">
    <property type="entry name" value="SODIUM-COUPLED MONOCARBOXYLATE TRANSPORTER"/>
    <property type="match status" value="1"/>
</dbReference>
<proteinExistence type="inferred from homology"/>
<dbReference type="Gene3D" id="1.20.1730.10">
    <property type="entry name" value="Sodium/glucose cotransporter"/>
    <property type="match status" value="2"/>
</dbReference>
<reference evidence="12 13" key="1">
    <citation type="journal article" date="2019" name="Genome Biol. Evol.">
        <title>Whole-Genome Sequencing of the Giant Devil Catfish, Bagarius yarrelli.</title>
        <authorList>
            <person name="Jiang W."/>
            <person name="Lv Y."/>
            <person name="Cheng L."/>
            <person name="Yang K."/>
            <person name="Chao B."/>
            <person name="Wang X."/>
            <person name="Li Y."/>
            <person name="Pan X."/>
            <person name="You X."/>
            <person name="Zhang Y."/>
            <person name="Yang J."/>
            <person name="Li J."/>
            <person name="Zhang X."/>
            <person name="Liu S."/>
            <person name="Sun C."/>
            <person name="Yang J."/>
            <person name="Shi Q."/>
        </authorList>
    </citation>
    <scope>NUCLEOTIDE SEQUENCE [LARGE SCALE GENOMIC DNA]</scope>
    <source>
        <strain evidence="12">JWS20170419001</strain>
        <tissue evidence="12">Muscle</tissue>
    </source>
</reference>
<feature type="transmembrane region" description="Helical" evidence="11">
    <location>
        <begin position="37"/>
        <end position="54"/>
    </location>
</feature>
<keyword evidence="9 11" id="KW-0472">Membrane</keyword>
<feature type="transmembrane region" description="Helical" evidence="11">
    <location>
        <begin position="299"/>
        <end position="324"/>
    </location>
</feature>
<dbReference type="GO" id="GO:0006814">
    <property type="term" value="P:sodium ion transport"/>
    <property type="evidence" value="ECO:0007669"/>
    <property type="project" value="UniProtKB-KW"/>
</dbReference>
<feature type="transmembrane region" description="Helical" evidence="11">
    <location>
        <begin position="66"/>
        <end position="85"/>
    </location>
</feature>
<keyword evidence="7" id="KW-0915">Sodium</keyword>
<dbReference type="Proteomes" id="UP000319801">
    <property type="component" value="Unassembled WGS sequence"/>
</dbReference>
<evidence type="ECO:0000256" key="4">
    <source>
        <dbReference type="ARBA" id="ARBA00022475"/>
    </source>
</evidence>
<keyword evidence="13" id="KW-1185">Reference proteome</keyword>
<keyword evidence="6 11" id="KW-1133">Transmembrane helix</keyword>
<evidence type="ECO:0000256" key="6">
    <source>
        <dbReference type="ARBA" id="ARBA00022989"/>
    </source>
</evidence>
<feature type="transmembrane region" description="Helical" evidence="11">
    <location>
        <begin position="126"/>
        <end position="149"/>
    </location>
</feature>
<dbReference type="OrthoDB" id="6132759at2759"/>
<evidence type="ECO:0000256" key="10">
    <source>
        <dbReference type="ARBA" id="ARBA00023201"/>
    </source>
</evidence>
<keyword evidence="5 11" id="KW-0812">Transmembrane</keyword>
<feature type="transmembrane region" description="Helical" evidence="11">
    <location>
        <begin position="235"/>
        <end position="256"/>
    </location>
</feature>
<feature type="transmembrane region" description="Helical" evidence="11">
    <location>
        <begin position="156"/>
        <end position="178"/>
    </location>
</feature>
<keyword evidence="4" id="KW-1003">Cell membrane</keyword>
<evidence type="ECO:0000256" key="11">
    <source>
        <dbReference type="SAM" id="Phobius"/>
    </source>
</evidence>
<dbReference type="GO" id="GO:0005886">
    <property type="term" value="C:plasma membrane"/>
    <property type="evidence" value="ECO:0007669"/>
    <property type="project" value="UniProtKB-SubCell"/>
</dbReference>
<keyword evidence="8" id="KW-0406">Ion transport</keyword>
<dbReference type="PROSITE" id="PS50283">
    <property type="entry name" value="NA_SOLUT_SYMP_3"/>
    <property type="match status" value="2"/>
</dbReference>
<evidence type="ECO:0000256" key="2">
    <source>
        <dbReference type="ARBA" id="ARBA00006434"/>
    </source>
</evidence>
<protein>
    <submittedName>
        <fullName evidence="12">Sodium/iodide cotransporter</fullName>
    </submittedName>
</protein>
<dbReference type="AlphaFoldDB" id="A0A556VW80"/>
<dbReference type="GO" id="GO:0070062">
    <property type="term" value="C:extracellular exosome"/>
    <property type="evidence" value="ECO:0007669"/>
    <property type="project" value="TreeGrafter"/>
</dbReference>
<evidence type="ECO:0000256" key="5">
    <source>
        <dbReference type="ARBA" id="ARBA00022692"/>
    </source>
</evidence>
<comment type="caution">
    <text evidence="12">The sequence shown here is derived from an EMBL/GenBank/DDBJ whole genome shotgun (WGS) entry which is preliminary data.</text>
</comment>
<evidence type="ECO:0000256" key="3">
    <source>
        <dbReference type="ARBA" id="ARBA00022448"/>
    </source>
</evidence>
<gene>
    <name evidence="12" type="ORF">Baya_16569</name>
</gene>
<dbReference type="InterPro" id="IPR051163">
    <property type="entry name" value="Sodium:Solute_Symporter_SSF"/>
</dbReference>
<feature type="transmembrane region" description="Helical" evidence="11">
    <location>
        <begin position="330"/>
        <end position="349"/>
    </location>
</feature>
<dbReference type="GO" id="GO:0015293">
    <property type="term" value="F:symporter activity"/>
    <property type="evidence" value="ECO:0007669"/>
    <property type="project" value="TreeGrafter"/>
</dbReference>
<accession>A0A556VW80</accession>
<evidence type="ECO:0000313" key="12">
    <source>
        <dbReference type="EMBL" id="TUD19542.1"/>
    </source>
</evidence>
<keyword evidence="3" id="KW-0813">Transport</keyword>
<evidence type="ECO:0000256" key="8">
    <source>
        <dbReference type="ARBA" id="ARBA00023065"/>
    </source>
</evidence>
<evidence type="ECO:0000313" key="13">
    <source>
        <dbReference type="Proteomes" id="UP000319801"/>
    </source>
</evidence>
<keyword evidence="10" id="KW-0739">Sodium transport</keyword>
<name>A0A556VW80_BAGYA</name>
<dbReference type="InterPro" id="IPR038377">
    <property type="entry name" value="Na/Glc_symporter_sf"/>
</dbReference>
<evidence type="ECO:0000256" key="7">
    <source>
        <dbReference type="ARBA" id="ARBA00023053"/>
    </source>
</evidence>
<organism evidence="12 13">
    <name type="scientific">Bagarius yarrelli</name>
    <name type="common">Goonch</name>
    <name type="synonym">Bagrus yarrelli</name>
    <dbReference type="NCBI Taxonomy" id="175774"/>
    <lineage>
        <taxon>Eukaryota</taxon>
        <taxon>Metazoa</taxon>
        <taxon>Chordata</taxon>
        <taxon>Craniata</taxon>
        <taxon>Vertebrata</taxon>
        <taxon>Euteleostomi</taxon>
        <taxon>Actinopterygii</taxon>
        <taxon>Neopterygii</taxon>
        <taxon>Teleostei</taxon>
        <taxon>Ostariophysi</taxon>
        <taxon>Siluriformes</taxon>
        <taxon>Sisoridae</taxon>
        <taxon>Sisorinae</taxon>
        <taxon>Bagarius</taxon>
    </lineage>
</organism>
<dbReference type="EMBL" id="VCAZ01000343">
    <property type="protein sequence ID" value="TUD19542.1"/>
    <property type="molecule type" value="Genomic_DNA"/>
</dbReference>
<evidence type="ECO:0000256" key="9">
    <source>
        <dbReference type="ARBA" id="ARBA00023136"/>
    </source>
</evidence>
<dbReference type="InterPro" id="IPR001734">
    <property type="entry name" value="Na/solute_symporter"/>
</dbReference>
<dbReference type="PANTHER" id="PTHR42985:SF11">
    <property type="entry name" value="SODIUM_IODIDE COTRANSPORTER"/>
    <property type="match status" value="1"/>
</dbReference>
<sequence length="435" mass="47149">MLVVSLCIGLLQSFRFRGSRFSDPDSMENFFTGGRRLGAVPVGVSLCASFMSGVQGGMRAVVWTDVFQVIVMLSGFIVVFVHGTVLAGGPANVLQIANNGSRINFNDQSGSGSALHLLQDRETGQVGSFTVMGVVNGPLLGSFILGMFIPAANKPGVFSGVVVGFSLALWLAVGSSVYPPTPREMGVLHTSVDHCPSTNTTYNSTVITTPLPPLLPAEPAENQQGGFGDFYSISYLYFGALSTGASVLVGSVVSYLTGPTPRDSIQPGLLWWDLKPQHDAPQESPLIFRHCFIYTPHTWITSVCLIITITPVCLIITPICLIVTSVCLIVTSVCLIVTSVCLIVTSVCLTTDHVSHRSCLIITNRSVLIVTRPSPIVICLSHRHICLSHRHICLSHRHICLSHRHICLSHRHICLSPHHTELLRILCFIWMNILC</sequence>